<proteinExistence type="predicted"/>
<accession>A0A9X7C1B4</accession>
<sequence>MAGKAFLLQFGFLFEVTEGIDGVTKLRVGSGITSVDPDSNEETDESFYYDGEGAAQRDVLGVMLLWGFSGHRDYNDLAQNYIMGLRIKTGLDRKTNFTITYPNGDKLEGVATISEIKDAGGDANRKGEIEFTISYDGLPTFTPAPVTP</sequence>
<evidence type="ECO:0000313" key="1">
    <source>
        <dbReference type="EMBL" id="PGH85769.1"/>
    </source>
</evidence>
<protein>
    <submittedName>
        <fullName evidence="1">Capsid protein</fullName>
    </submittedName>
</protein>
<name>A0A9X7C1B4_BACTU</name>
<reference evidence="1 2" key="1">
    <citation type="submission" date="2017-09" db="EMBL/GenBank/DDBJ databases">
        <title>Large-scale bioinformatics analysis of Bacillus genomes uncovers conserved roles of natural products in bacterial physiology.</title>
        <authorList>
            <consortium name="Agbiome Team Llc"/>
            <person name="Bleich R.M."/>
            <person name="Grubbs K.J."/>
            <person name="Santa Maria K.C."/>
            <person name="Allen S.E."/>
            <person name="Farag S."/>
            <person name="Shank E.A."/>
            <person name="Bowers A."/>
        </authorList>
    </citation>
    <scope>NUCLEOTIDE SEQUENCE [LARGE SCALE GENOMIC DNA]</scope>
    <source>
        <strain evidence="1 2">AFS058004</strain>
    </source>
</reference>
<comment type="caution">
    <text evidence="1">The sequence shown here is derived from an EMBL/GenBank/DDBJ whole genome shotgun (WGS) entry which is preliminary data.</text>
</comment>
<evidence type="ECO:0000313" key="2">
    <source>
        <dbReference type="Proteomes" id="UP000222944"/>
    </source>
</evidence>
<dbReference type="RefSeq" id="WP_098866515.1">
    <property type="nucleotide sequence ID" value="NZ_NUFN01000007.1"/>
</dbReference>
<dbReference type="Proteomes" id="UP000222944">
    <property type="component" value="Unassembled WGS sequence"/>
</dbReference>
<dbReference type="AlphaFoldDB" id="A0A9X7C1B4"/>
<dbReference type="EMBL" id="NUFN01000007">
    <property type="protein sequence ID" value="PGH85769.1"/>
    <property type="molecule type" value="Genomic_DNA"/>
</dbReference>
<dbReference type="NCBIfam" id="NF047353">
    <property type="entry name" value="tube_lmo2291"/>
    <property type="match status" value="1"/>
</dbReference>
<gene>
    <name evidence="1" type="ORF">CN899_07975</name>
</gene>
<organism evidence="1 2">
    <name type="scientific">Bacillus thuringiensis</name>
    <dbReference type="NCBI Taxonomy" id="1428"/>
    <lineage>
        <taxon>Bacteria</taxon>
        <taxon>Bacillati</taxon>
        <taxon>Bacillota</taxon>
        <taxon>Bacilli</taxon>
        <taxon>Bacillales</taxon>
        <taxon>Bacillaceae</taxon>
        <taxon>Bacillus</taxon>
        <taxon>Bacillus cereus group</taxon>
    </lineage>
</organism>